<sequence length="76" mass="8834">MTIDDRGLHITVTPHHIFLLCTPLVYPSIQKHYKHHFLSEFLVPLFVLNSFTQRGRHFGVWCDFQASLLIFVIPGS</sequence>
<dbReference type="AlphaFoldDB" id="A0A6N2LXZ2"/>
<reference evidence="1" key="1">
    <citation type="submission" date="2019-03" db="EMBL/GenBank/DDBJ databases">
        <authorList>
            <person name="Mank J."/>
            <person name="Almeida P."/>
        </authorList>
    </citation>
    <scope>NUCLEOTIDE SEQUENCE</scope>
    <source>
        <strain evidence="1">78183</strain>
    </source>
</reference>
<protein>
    <submittedName>
        <fullName evidence="1">Uncharacterized protein</fullName>
    </submittedName>
</protein>
<evidence type="ECO:0000313" key="1">
    <source>
        <dbReference type="EMBL" id="VFU42165.1"/>
    </source>
</evidence>
<accession>A0A6N2LXZ2</accession>
<name>A0A6N2LXZ2_SALVM</name>
<proteinExistence type="predicted"/>
<gene>
    <name evidence="1" type="ORF">SVIM_LOCUS251246</name>
</gene>
<dbReference type="EMBL" id="CAADRP010001574">
    <property type="protein sequence ID" value="VFU42165.1"/>
    <property type="molecule type" value="Genomic_DNA"/>
</dbReference>
<organism evidence="1">
    <name type="scientific">Salix viminalis</name>
    <name type="common">Common osier</name>
    <name type="synonym">Basket willow</name>
    <dbReference type="NCBI Taxonomy" id="40686"/>
    <lineage>
        <taxon>Eukaryota</taxon>
        <taxon>Viridiplantae</taxon>
        <taxon>Streptophyta</taxon>
        <taxon>Embryophyta</taxon>
        <taxon>Tracheophyta</taxon>
        <taxon>Spermatophyta</taxon>
        <taxon>Magnoliopsida</taxon>
        <taxon>eudicotyledons</taxon>
        <taxon>Gunneridae</taxon>
        <taxon>Pentapetalae</taxon>
        <taxon>rosids</taxon>
        <taxon>fabids</taxon>
        <taxon>Malpighiales</taxon>
        <taxon>Salicaceae</taxon>
        <taxon>Saliceae</taxon>
        <taxon>Salix</taxon>
    </lineage>
</organism>